<dbReference type="EMBL" id="SLVM01000037">
    <property type="protein sequence ID" value="TCM75679.1"/>
    <property type="molecule type" value="Genomic_DNA"/>
</dbReference>
<dbReference type="Proteomes" id="UP000295277">
    <property type="component" value="Unassembled WGS sequence"/>
</dbReference>
<evidence type="ECO:0000313" key="2">
    <source>
        <dbReference type="Proteomes" id="UP000295277"/>
    </source>
</evidence>
<proteinExistence type="predicted"/>
<comment type="caution">
    <text evidence="1">The sequence shown here is derived from an EMBL/GenBank/DDBJ whole genome shotgun (WGS) entry which is preliminary data.</text>
</comment>
<organism evidence="1 2">
    <name type="scientific">Rhodovulum steppense</name>
    <dbReference type="NCBI Taxonomy" id="540251"/>
    <lineage>
        <taxon>Bacteria</taxon>
        <taxon>Pseudomonadati</taxon>
        <taxon>Pseudomonadota</taxon>
        <taxon>Alphaproteobacteria</taxon>
        <taxon>Rhodobacterales</taxon>
        <taxon>Paracoccaceae</taxon>
        <taxon>Rhodovulum</taxon>
    </lineage>
</organism>
<sequence>MLLVFANIKSLKAFEFFYSDDDYDRPSMLFDGDRSRASSIDQQAKLMLGISG</sequence>
<name>A0A4R1YHM1_9RHOB</name>
<dbReference type="AlphaFoldDB" id="A0A4R1YHM1"/>
<accession>A0A4R1YHM1</accession>
<reference evidence="1 2" key="1">
    <citation type="submission" date="2019-03" db="EMBL/GenBank/DDBJ databases">
        <title>Genomic Encyclopedia of Type Strains, Phase IV (KMG-IV): sequencing the most valuable type-strain genomes for metagenomic binning, comparative biology and taxonomic classification.</title>
        <authorList>
            <person name="Goeker M."/>
        </authorList>
    </citation>
    <scope>NUCLEOTIDE SEQUENCE [LARGE SCALE GENOMIC DNA]</scope>
    <source>
        <strain evidence="1 2">DSM 21153</strain>
    </source>
</reference>
<gene>
    <name evidence="1" type="ORF">EV216_1378</name>
</gene>
<protein>
    <submittedName>
        <fullName evidence="1">Uncharacterized protein</fullName>
    </submittedName>
</protein>
<evidence type="ECO:0000313" key="1">
    <source>
        <dbReference type="EMBL" id="TCM75679.1"/>
    </source>
</evidence>
<keyword evidence="2" id="KW-1185">Reference proteome</keyword>